<evidence type="ECO:0000313" key="10">
    <source>
        <dbReference type="EMBL" id="KIY68425.1"/>
    </source>
</evidence>
<feature type="coiled-coil region" evidence="8">
    <location>
        <begin position="416"/>
        <end position="460"/>
    </location>
</feature>
<dbReference type="STRING" id="1314674.A0A0D7BE06"/>
<dbReference type="Gene3D" id="1.20.5.170">
    <property type="match status" value="1"/>
</dbReference>
<evidence type="ECO:0000256" key="4">
    <source>
        <dbReference type="ARBA" id="ARBA00022618"/>
    </source>
</evidence>
<dbReference type="GO" id="GO:0007094">
    <property type="term" value="P:mitotic spindle assembly checkpoint signaling"/>
    <property type="evidence" value="ECO:0007669"/>
    <property type="project" value="InterPro"/>
</dbReference>
<keyword evidence="11" id="KW-1185">Reference proteome</keyword>
<keyword evidence="5" id="KW-0498">Mitosis</keyword>
<dbReference type="GO" id="GO:0072686">
    <property type="term" value="C:mitotic spindle"/>
    <property type="evidence" value="ECO:0007669"/>
    <property type="project" value="TreeGrafter"/>
</dbReference>
<dbReference type="Pfam" id="PF05557">
    <property type="entry name" value="MAD"/>
    <property type="match status" value="1"/>
</dbReference>
<name>A0A0D7BE06_9AGAR</name>
<feature type="coiled-coil region" evidence="8">
    <location>
        <begin position="319"/>
        <end position="353"/>
    </location>
</feature>
<dbReference type="EMBL" id="KN880503">
    <property type="protein sequence ID" value="KIY68425.1"/>
    <property type="molecule type" value="Genomic_DNA"/>
</dbReference>
<dbReference type="Proteomes" id="UP000054007">
    <property type="component" value="Unassembled WGS sequence"/>
</dbReference>
<dbReference type="GO" id="GO:0005635">
    <property type="term" value="C:nuclear envelope"/>
    <property type="evidence" value="ECO:0007669"/>
    <property type="project" value="TreeGrafter"/>
</dbReference>
<dbReference type="GO" id="GO:0051315">
    <property type="term" value="P:attachment of mitotic spindle microtubules to kinetochore"/>
    <property type="evidence" value="ECO:0007669"/>
    <property type="project" value="TreeGrafter"/>
</dbReference>
<organism evidence="10 11">
    <name type="scientific">Cylindrobasidium torrendii FP15055 ss-10</name>
    <dbReference type="NCBI Taxonomy" id="1314674"/>
    <lineage>
        <taxon>Eukaryota</taxon>
        <taxon>Fungi</taxon>
        <taxon>Dikarya</taxon>
        <taxon>Basidiomycota</taxon>
        <taxon>Agaricomycotina</taxon>
        <taxon>Agaricomycetes</taxon>
        <taxon>Agaricomycetidae</taxon>
        <taxon>Agaricales</taxon>
        <taxon>Marasmiineae</taxon>
        <taxon>Physalacriaceae</taxon>
        <taxon>Cylindrobasidium</taxon>
    </lineage>
</organism>
<dbReference type="AlphaFoldDB" id="A0A0D7BE06"/>
<keyword evidence="6" id="KW-0539">Nucleus</keyword>
<evidence type="ECO:0000256" key="3">
    <source>
        <dbReference type="ARBA" id="ARBA00022019"/>
    </source>
</evidence>
<protein>
    <recommendedName>
        <fullName evidence="3">Spindle assembly checkpoint component MAD1</fullName>
    </recommendedName>
</protein>
<evidence type="ECO:0000256" key="9">
    <source>
        <dbReference type="SAM" id="MobiDB-lite"/>
    </source>
</evidence>
<dbReference type="OrthoDB" id="331602at2759"/>
<accession>A0A0D7BE06</accession>
<evidence type="ECO:0000256" key="1">
    <source>
        <dbReference type="ARBA" id="ARBA00004123"/>
    </source>
</evidence>
<keyword evidence="7" id="KW-0131">Cell cycle</keyword>
<gene>
    <name evidence="10" type="ORF">CYLTODRAFT_374416</name>
</gene>
<reference evidence="10 11" key="1">
    <citation type="journal article" date="2015" name="Fungal Genet. Biol.">
        <title>Evolution of novel wood decay mechanisms in Agaricales revealed by the genome sequences of Fistulina hepatica and Cylindrobasidium torrendii.</title>
        <authorList>
            <person name="Floudas D."/>
            <person name="Held B.W."/>
            <person name="Riley R."/>
            <person name="Nagy L.G."/>
            <person name="Koehler G."/>
            <person name="Ransdell A.S."/>
            <person name="Younus H."/>
            <person name="Chow J."/>
            <person name="Chiniquy J."/>
            <person name="Lipzen A."/>
            <person name="Tritt A."/>
            <person name="Sun H."/>
            <person name="Haridas S."/>
            <person name="LaButti K."/>
            <person name="Ohm R.A."/>
            <person name="Kues U."/>
            <person name="Blanchette R.A."/>
            <person name="Grigoriev I.V."/>
            <person name="Minto R.E."/>
            <person name="Hibbett D.S."/>
        </authorList>
    </citation>
    <scope>NUCLEOTIDE SEQUENCE [LARGE SCALE GENOMIC DNA]</scope>
    <source>
        <strain evidence="10 11">FP15055 ss-10</strain>
    </source>
</reference>
<dbReference type="GO" id="GO:0000776">
    <property type="term" value="C:kinetochore"/>
    <property type="evidence" value="ECO:0007669"/>
    <property type="project" value="TreeGrafter"/>
</dbReference>
<evidence type="ECO:0000256" key="8">
    <source>
        <dbReference type="SAM" id="Coils"/>
    </source>
</evidence>
<keyword evidence="4" id="KW-0132">Cell division</keyword>
<dbReference type="SUPFAM" id="SSF75704">
    <property type="entry name" value="Mitotic arrest deficient-like 1, Mad1"/>
    <property type="match status" value="1"/>
</dbReference>
<feature type="coiled-coil region" evidence="8">
    <location>
        <begin position="252"/>
        <end position="279"/>
    </location>
</feature>
<evidence type="ECO:0000256" key="2">
    <source>
        <dbReference type="ARBA" id="ARBA00008029"/>
    </source>
</evidence>
<keyword evidence="8" id="KW-0175">Coiled coil</keyword>
<feature type="compositionally biased region" description="Polar residues" evidence="9">
    <location>
        <begin position="1"/>
        <end position="12"/>
    </location>
</feature>
<evidence type="ECO:0000256" key="5">
    <source>
        <dbReference type="ARBA" id="ARBA00022776"/>
    </source>
</evidence>
<feature type="region of interest" description="Disordered" evidence="9">
    <location>
        <begin position="124"/>
        <end position="150"/>
    </location>
</feature>
<sequence>MHRSGASSSSTRAPPKRDARTAELEPSRQLYATKKQALTSSMATGALERQVAKLQAAKLELETKLREKETTVDQLERDRRWLADRETEEREEKELQHAEHEREKKRLESEMRALRASVAALKEEKEDLEEAHSNLQRTSSQAQSTQRTQISQLSREVKYLSEELAQAKSLANERQNSLDTVRAEFEELSLNQSRPQEDTNMVVIREELHRQAAYLRQLESTNSKLKAEIARNGNVDLLREEKRTMERRARQVEPLQERVAELEGQLSASRAERQDWANKSLEMAQSPGRTSVSQTQLISDLRLAQAKALEQAGATAALLRTKEIELADAEQREEQALGRIKSLESEIRALDGRKHQVALLEREVGFLKALVASFEAEDETVGDDRFAELEGVLSDYKDTNTGLLRDLESLRLMAPQEDLDKEKQSSEALKTALEQAETQCAEQEKKIDALEQELFELSGEIAGGRHVPPGTRILQLADNPLQQWVDIREEVVQRLRKENDALIQRLAEVEQRAGPASANASQDPGMVPRESWELISQEKQALQEEVKKREKRLLRLQQVFASKSQEFREAIESILGVRLAFYQNGQVRVTSSFDLRASFVFSPGAGGGGKMQLVAHGDGVPEDLERIMRYWVGEEQCIPAFMATVTMESFETSKMRNEGDMDS</sequence>
<feature type="compositionally biased region" description="Low complexity" evidence="9">
    <location>
        <begin position="136"/>
        <end position="150"/>
    </location>
</feature>
<dbReference type="InterPro" id="IPR008672">
    <property type="entry name" value="Mad1"/>
</dbReference>
<evidence type="ECO:0000313" key="11">
    <source>
        <dbReference type="Proteomes" id="UP000054007"/>
    </source>
</evidence>
<evidence type="ECO:0000256" key="7">
    <source>
        <dbReference type="ARBA" id="ARBA00023306"/>
    </source>
</evidence>
<proteinExistence type="inferred from homology"/>
<dbReference type="PANTHER" id="PTHR23168">
    <property type="entry name" value="MITOTIC SPINDLE ASSEMBLY CHECKPOINT PROTEIN MAD1 MITOTIC ARREST DEFICIENT-LIKE PROTEIN 1"/>
    <property type="match status" value="1"/>
</dbReference>
<dbReference type="PANTHER" id="PTHR23168:SF0">
    <property type="entry name" value="MITOTIC SPINDLE ASSEMBLY CHECKPOINT PROTEIN MAD1"/>
    <property type="match status" value="1"/>
</dbReference>
<feature type="region of interest" description="Disordered" evidence="9">
    <location>
        <begin position="1"/>
        <end position="31"/>
    </location>
</feature>
<comment type="similarity">
    <text evidence="2">Belongs to the MAD1 family.</text>
</comment>
<feature type="compositionally biased region" description="Basic and acidic residues" evidence="9">
    <location>
        <begin position="15"/>
        <end position="26"/>
    </location>
</feature>
<comment type="subcellular location">
    <subcellularLocation>
        <location evidence="1">Nucleus</location>
    </subcellularLocation>
</comment>
<dbReference type="GO" id="GO:0051301">
    <property type="term" value="P:cell division"/>
    <property type="evidence" value="ECO:0007669"/>
    <property type="project" value="UniProtKB-KW"/>
</dbReference>
<dbReference type="Gene3D" id="6.10.250.90">
    <property type="match status" value="1"/>
</dbReference>
<dbReference type="Gene3D" id="3.30.457.60">
    <property type="match status" value="1"/>
</dbReference>
<feature type="region of interest" description="Disordered" evidence="9">
    <location>
        <begin position="85"/>
        <end position="109"/>
    </location>
</feature>
<evidence type="ECO:0000256" key="6">
    <source>
        <dbReference type="ARBA" id="ARBA00023242"/>
    </source>
</evidence>